<feature type="chain" id="PRO_5043735614" evidence="2">
    <location>
        <begin position="20"/>
        <end position="94"/>
    </location>
</feature>
<organism evidence="3 4">
    <name type="scientific">Dickeya solani</name>
    <dbReference type="NCBI Taxonomy" id="1089444"/>
    <lineage>
        <taxon>Bacteria</taxon>
        <taxon>Pseudomonadati</taxon>
        <taxon>Pseudomonadota</taxon>
        <taxon>Gammaproteobacteria</taxon>
        <taxon>Enterobacterales</taxon>
        <taxon>Pectobacteriaceae</taxon>
        <taxon>Dickeya</taxon>
    </lineage>
</organism>
<feature type="signal peptide" evidence="2">
    <location>
        <begin position="1"/>
        <end position="19"/>
    </location>
</feature>
<proteinExistence type="predicted"/>
<evidence type="ECO:0000313" key="3">
    <source>
        <dbReference type="EMBL" id="WOA53594.1"/>
    </source>
</evidence>
<protein>
    <submittedName>
        <fullName evidence="3">DUF2756 domain-containing protein</fullName>
    </submittedName>
</protein>
<dbReference type="EMBL" id="CP136339">
    <property type="protein sequence ID" value="WOA53594.1"/>
    <property type="molecule type" value="Genomic_DNA"/>
</dbReference>
<feature type="compositionally biased region" description="Low complexity" evidence="1">
    <location>
        <begin position="47"/>
        <end position="61"/>
    </location>
</feature>
<dbReference type="AlphaFoldDB" id="A0AAX4F3J8"/>
<evidence type="ECO:0000256" key="2">
    <source>
        <dbReference type="SAM" id="SignalP"/>
    </source>
</evidence>
<evidence type="ECO:0000313" key="4">
    <source>
        <dbReference type="Proteomes" id="UP001304423"/>
    </source>
</evidence>
<feature type="compositionally biased region" description="Low complexity" evidence="1">
    <location>
        <begin position="69"/>
        <end position="85"/>
    </location>
</feature>
<accession>A0AAX4F3J8</accession>
<name>A0AAX4F3J8_9GAMM</name>
<gene>
    <name evidence="3" type="ORF">RXA29_04975</name>
</gene>
<reference evidence="3" key="1">
    <citation type="submission" date="2023-10" db="EMBL/GenBank/DDBJ databases">
        <title>Clonality and diversity in the soft rot Dickeya solani phytopathogen.</title>
        <authorList>
            <person name="Pedron J."/>
            <person name="Van Gijsegem F."/>
            <person name="Portier P."/>
            <person name="Taghouti G."/>
        </authorList>
    </citation>
    <scope>NUCLEOTIDE SEQUENCE</scope>
    <source>
        <strain evidence="3">CFBP5647</strain>
    </source>
</reference>
<evidence type="ECO:0000256" key="1">
    <source>
        <dbReference type="SAM" id="MobiDB-lite"/>
    </source>
</evidence>
<dbReference type="InterPro" id="IPR020158">
    <property type="entry name" value="DUF2756"/>
</dbReference>
<dbReference type="Pfam" id="PF10956">
    <property type="entry name" value="DUF2756"/>
    <property type="match status" value="1"/>
</dbReference>
<sequence length="94" mass="10914">MKIISPLMLLLSLPLLAQAATQQISPQQQQFDNGISSQKRLLQDMQQNQALQQQQLNSDIQQRSREQQRQLQQQLEQNRQRIQQSAPGNTSRSY</sequence>
<feature type="region of interest" description="Disordered" evidence="1">
    <location>
        <begin position="47"/>
        <end position="94"/>
    </location>
</feature>
<dbReference type="RefSeq" id="WP_316393549.1">
    <property type="nucleotide sequence ID" value="NZ_CP136339.1"/>
</dbReference>
<keyword evidence="2" id="KW-0732">Signal</keyword>
<dbReference type="Proteomes" id="UP001304423">
    <property type="component" value="Chromosome"/>
</dbReference>